<accession>A0ABV1E011</accession>
<protein>
    <submittedName>
        <fullName evidence="1">HAD family hydrolase</fullName>
        <ecNumber evidence="1">3.1.3.-</ecNumber>
    </submittedName>
</protein>
<sequence>MASAIHDGILYVSDLDGTLLRRDGTLSAQSAALLNGCMERGLLFTIATARSWNSAGPLLSKLRLTLPVITYNGAFLVDPQTKRLLAASVFAPQVVDEARSRFEHAGVQPLVYAMQGGMETVSFLPSPHQSPGVQAYLASRENDPRLRPATGMEDLFAGGAFYFTAIGSLKELGGLADAFAADRRYAVNFQRDVYRREEFWLEVMPAGAGKGRQATLLREYTGAKRLVCFGDNRNDLSLFDTADESVAVENACASVKAAAAHHIGDCDDDAVASWIAARYAI</sequence>
<dbReference type="NCBIfam" id="TIGR01484">
    <property type="entry name" value="HAD-SF-IIB"/>
    <property type="match status" value="1"/>
</dbReference>
<dbReference type="InterPro" id="IPR036412">
    <property type="entry name" value="HAD-like_sf"/>
</dbReference>
<keyword evidence="2" id="KW-1185">Reference proteome</keyword>
<comment type="caution">
    <text evidence="1">The sequence shown here is derived from an EMBL/GenBank/DDBJ whole genome shotgun (WGS) entry which is preliminary data.</text>
</comment>
<name>A0ABV1E011_9FIRM</name>
<proteinExistence type="predicted"/>
<reference evidence="1 2" key="1">
    <citation type="submission" date="2024-03" db="EMBL/GenBank/DDBJ databases">
        <title>Human intestinal bacterial collection.</title>
        <authorList>
            <person name="Pauvert C."/>
            <person name="Hitch T.C.A."/>
            <person name="Clavel T."/>
        </authorList>
    </citation>
    <scope>NUCLEOTIDE SEQUENCE [LARGE SCALE GENOMIC DNA]</scope>
    <source>
        <strain evidence="1 2">CLA-JM-H44</strain>
    </source>
</reference>
<dbReference type="SUPFAM" id="SSF56784">
    <property type="entry name" value="HAD-like"/>
    <property type="match status" value="1"/>
</dbReference>
<dbReference type="GO" id="GO:0016787">
    <property type="term" value="F:hydrolase activity"/>
    <property type="evidence" value="ECO:0007669"/>
    <property type="project" value="UniProtKB-KW"/>
</dbReference>
<gene>
    <name evidence="1" type="ORF">WMO26_07465</name>
</gene>
<dbReference type="Gene3D" id="3.40.50.1000">
    <property type="entry name" value="HAD superfamily/HAD-like"/>
    <property type="match status" value="1"/>
</dbReference>
<dbReference type="InterPro" id="IPR023214">
    <property type="entry name" value="HAD_sf"/>
</dbReference>
<dbReference type="RefSeq" id="WP_349219350.1">
    <property type="nucleotide sequence ID" value="NZ_JBBMFD010000010.1"/>
</dbReference>
<keyword evidence="1" id="KW-0378">Hydrolase</keyword>
<evidence type="ECO:0000313" key="2">
    <source>
        <dbReference type="Proteomes" id="UP001489509"/>
    </source>
</evidence>
<dbReference type="Pfam" id="PF08282">
    <property type="entry name" value="Hydrolase_3"/>
    <property type="match status" value="1"/>
</dbReference>
<dbReference type="EC" id="3.1.3.-" evidence="1"/>
<evidence type="ECO:0000313" key="1">
    <source>
        <dbReference type="EMBL" id="MEQ2440661.1"/>
    </source>
</evidence>
<dbReference type="EMBL" id="JBBMFD010000010">
    <property type="protein sequence ID" value="MEQ2440661.1"/>
    <property type="molecule type" value="Genomic_DNA"/>
</dbReference>
<dbReference type="InterPro" id="IPR006379">
    <property type="entry name" value="HAD-SF_hydro_IIB"/>
</dbReference>
<organism evidence="1 2">
    <name type="scientific">Solibaculum intestinale</name>
    <dbReference type="NCBI Taxonomy" id="3133165"/>
    <lineage>
        <taxon>Bacteria</taxon>
        <taxon>Bacillati</taxon>
        <taxon>Bacillota</taxon>
        <taxon>Clostridia</taxon>
        <taxon>Eubacteriales</taxon>
        <taxon>Oscillospiraceae</taxon>
        <taxon>Solibaculum</taxon>
    </lineage>
</organism>
<dbReference type="Proteomes" id="UP001489509">
    <property type="component" value="Unassembled WGS sequence"/>
</dbReference>
<dbReference type="PANTHER" id="PTHR10000:SF8">
    <property type="entry name" value="HAD SUPERFAMILY HYDROLASE-LIKE, TYPE 3"/>
    <property type="match status" value="1"/>
</dbReference>
<dbReference type="PANTHER" id="PTHR10000">
    <property type="entry name" value="PHOSPHOSERINE PHOSPHATASE"/>
    <property type="match status" value="1"/>
</dbReference>
<dbReference type="Gene3D" id="3.30.1240.10">
    <property type="match status" value="1"/>
</dbReference>